<evidence type="ECO:0000313" key="1">
    <source>
        <dbReference type="EMBL" id="EXC05301.1"/>
    </source>
</evidence>
<evidence type="ECO:0000313" key="2">
    <source>
        <dbReference type="Proteomes" id="UP000021108"/>
    </source>
</evidence>
<dbReference type="EMBL" id="JEXD01000040">
    <property type="protein sequence ID" value="EXC05301.1"/>
    <property type="molecule type" value="Genomic_DNA"/>
</dbReference>
<dbReference type="AlphaFoldDB" id="A0A009PBF2"/>
<name>A0A009PBF2_ACIBA</name>
<dbReference type="RefSeq" id="WP_004737980.1">
    <property type="nucleotide sequence ID" value="NZ_JEXD01000040.1"/>
</dbReference>
<proteinExistence type="predicted"/>
<dbReference type="PATRIC" id="fig|1310607.3.peg.3225"/>
<dbReference type="Proteomes" id="UP000021108">
    <property type="component" value="Unassembled WGS sequence"/>
</dbReference>
<accession>A0A009PBF2</accession>
<reference evidence="1 2" key="1">
    <citation type="submission" date="2014-02" db="EMBL/GenBank/DDBJ databases">
        <title>Comparative genomics and transcriptomics to identify genetic mechanisms underlying the emergence of carbapenem resistant Acinetobacter baumannii (CRAb).</title>
        <authorList>
            <person name="Harris A.D."/>
            <person name="Johnson K.J."/>
            <person name="George J."/>
            <person name="Shefchek K."/>
            <person name="Daugherty S.C."/>
            <person name="Parankush S."/>
            <person name="Sadzewicz L."/>
            <person name="Tallon L."/>
            <person name="Sengamalay N."/>
            <person name="Hazen T.H."/>
            <person name="Rasko D.A."/>
        </authorList>
    </citation>
    <scope>NUCLEOTIDE SEQUENCE [LARGE SCALE GENOMIC DNA]</scope>
    <source>
        <strain evidence="1 2">625974</strain>
    </source>
</reference>
<protein>
    <submittedName>
        <fullName evidence="1">Uncharacterized protein</fullName>
    </submittedName>
</protein>
<organism evidence="1 2">
    <name type="scientific">Acinetobacter baumannii 625974</name>
    <dbReference type="NCBI Taxonomy" id="1310607"/>
    <lineage>
        <taxon>Bacteria</taxon>
        <taxon>Pseudomonadati</taxon>
        <taxon>Pseudomonadota</taxon>
        <taxon>Gammaproteobacteria</taxon>
        <taxon>Moraxellales</taxon>
        <taxon>Moraxellaceae</taxon>
        <taxon>Acinetobacter</taxon>
        <taxon>Acinetobacter calcoaceticus/baumannii complex</taxon>
    </lineage>
</organism>
<gene>
    <name evidence="1" type="ORF">J506_3331</name>
</gene>
<comment type="caution">
    <text evidence="1">The sequence shown here is derived from an EMBL/GenBank/DDBJ whole genome shotgun (WGS) entry which is preliminary data.</text>
</comment>
<sequence>MTAFIFLFIGLGIGFWFGRKTKPKNQEKKVKPIQRTYSYNQRQALKVMYATDADRIRELNLLSTNESIFLRLLKQEFLDKEIVVKQKRFFIVDSDKFPIAIFEYRDGFKPLHNSDVEDGLPVFLYKGLLSSDVIKEDAQRVADMARR</sequence>